<dbReference type="GO" id="GO:0046464">
    <property type="term" value="P:acylglycerol catabolic process"/>
    <property type="evidence" value="ECO:0007669"/>
    <property type="project" value="TreeGrafter"/>
</dbReference>
<dbReference type="GO" id="GO:0070205">
    <property type="term" value="F:2-succinyl-6-hydroxy-2,4-cyclohexadiene-1-carboxylate synthase activity"/>
    <property type="evidence" value="ECO:0007669"/>
    <property type="project" value="UniProtKB-EC"/>
</dbReference>
<dbReference type="PANTHER" id="PTHR43798:SF5">
    <property type="entry name" value="MONOACYLGLYCEROL LIPASE ABHD6"/>
    <property type="match status" value="1"/>
</dbReference>
<organism evidence="2 3">
    <name type="scientific">Nocardia aurantia</name>
    <dbReference type="NCBI Taxonomy" id="2585199"/>
    <lineage>
        <taxon>Bacteria</taxon>
        <taxon>Bacillati</taxon>
        <taxon>Actinomycetota</taxon>
        <taxon>Actinomycetes</taxon>
        <taxon>Mycobacteriales</taxon>
        <taxon>Nocardiaceae</taxon>
        <taxon>Nocardia</taxon>
    </lineage>
</organism>
<dbReference type="GO" id="GO:0047372">
    <property type="term" value="F:monoacylglycerol lipase activity"/>
    <property type="evidence" value="ECO:0007669"/>
    <property type="project" value="TreeGrafter"/>
</dbReference>
<evidence type="ECO:0000313" key="2">
    <source>
        <dbReference type="EMBL" id="MQY31305.1"/>
    </source>
</evidence>
<dbReference type="EMBL" id="WEGI01000018">
    <property type="protein sequence ID" value="MQY31305.1"/>
    <property type="molecule type" value="Genomic_DNA"/>
</dbReference>
<dbReference type="InterPro" id="IPR006311">
    <property type="entry name" value="TAT_signal"/>
</dbReference>
<keyword evidence="2" id="KW-0456">Lyase</keyword>
<reference evidence="2 3" key="1">
    <citation type="submission" date="2019-10" db="EMBL/GenBank/DDBJ databases">
        <title>Nocardia macrotermitis sp. nov. and Nocardia aurantia sp. nov., isolated from the gut of fungus growing-termite Macrotermes natalensis.</title>
        <authorList>
            <person name="Benndorf R."/>
            <person name="Schwitalla J."/>
            <person name="Martin K."/>
            <person name="De Beer W."/>
            <person name="Kaster A.-K."/>
            <person name="Vollmers J."/>
            <person name="Poulsen M."/>
            <person name="Beemelmanns C."/>
        </authorList>
    </citation>
    <scope>NUCLEOTIDE SEQUENCE [LARGE SCALE GENOMIC DNA]</scope>
    <source>
        <strain evidence="2 3">RB56</strain>
    </source>
</reference>
<dbReference type="Pfam" id="PF00561">
    <property type="entry name" value="Abhydrolase_1"/>
    <property type="match status" value="1"/>
</dbReference>
<dbReference type="PANTHER" id="PTHR43798">
    <property type="entry name" value="MONOACYLGLYCEROL LIPASE"/>
    <property type="match status" value="1"/>
</dbReference>
<gene>
    <name evidence="2" type="primary">menH_8</name>
    <name evidence="2" type="ORF">NRB56_69140</name>
</gene>
<sequence>MREHSTTATDPGRRRFLELLTAAVAFGGPAVRGAAVANADPPEQLVPLPDGHIHVVTDGPPGAPAIVLLHGLAGSTAWWDPVVPALADHHVVRIDLLGHGRSDKPDTGYGIPEQAGRVAAVLDRLGVPRAVIVGHSTGGYVATALAEQRPDLVTAIGVIDTGPRLDAFTDNGPVGDLLFIPAIGRPLWPLLPDAAIRASLGSAFTPGVPIPDRLVADVRGMTYRSLTATSTASDVYLRERPEPDRLTDLALPALLLYGTCDQRWQPASFAEYGRVPGIRIETLDCGHTPMIEEPGPTGALLRDFAENH</sequence>
<dbReference type="InterPro" id="IPR000073">
    <property type="entry name" value="AB_hydrolase_1"/>
</dbReference>
<dbReference type="InterPro" id="IPR029058">
    <property type="entry name" value="AB_hydrolase_fold"/>
</dbReference>
<protein>
    <submittedName>
        <fullName evidence="2">2-succinyl-6-hydroxy-2, 4-cyclohexadiene-1-carboxylate synthase</fullName>
        <ecNumber evidence="2">4.2.99.20</ecNumber>
    </submittedName>
</protein>
<dbReference type="AlphaFoldDB" id="A0A7K0DZZ9"/>
<dbReference type="PROSITE" id="PS51318">
    <property type="entry name" value="TAT"/>
    <property type="match status" value="1"/>
</dbReference>
<keyword evidence="3" id="KW-1185">Reference proteome</keyword>
<dbReference type="Proteomes" id="UP000431401">
    <property type="component" value="Unassembled WGS sequence"/>
</dbReference>
<dbReference type="InterPro" id="IPR050266">
    <property type="entry name" value="AB_hydrolase_sf"/>
</dbReference>
<accession>A0A7K0DZZ9</accession>
<dbReference type="EC" id="4.2.99.20" evidence="2"/>
<feature type="domain" description="AB hydrolase-1" evidence="1">
    <location>
        <begin position="64"/>
        <end position="161"/>
    </location>
</feature>
<dbReference type="GO" id="GO:0016020">
    <property type="term" value="C:membrane"/>
    <property type="evidence" value="ECO:0007669"/>
    <property type="project" value="TreeGrafter"/>
</dbReference>
<proteinExistence type="predicted"/>
<comment type="caution">
    <text evidence="2">The sequence shown here is derived from an EMBL/GenBank/DDBJ whole genome shotgun (WGS) entry which is preliminary data.</text>
</comment>
<dbReference type="SUPFAM" id="SSF53474">
    <property type="entry name" value="alpha/beta-Hydrolases"/>
    <property type="match status" value="1"/>
</dbReference>
<evidence type="ECO:0000313" key="3">
    <source>
        <dbReference type="Proteomes" id="UP000431401"/>
    </source>
</evidence>
<name>A0A7K0DZZ9_9NOCA</name>
<evidence type="ECO:0000259" key="1">
    <source>
        <dbReference type="Pfam" id="PF00561"/>
    </source>
</evidence>
<dbReference type="RefSeq" id="WP_227838573.1">
    <property type="nucleotide sequence ID" value="NZ_WEGI01000018.1"/>
</dbReference>
<dbReference type="Gene3D" id="3.40.50.1820">
    <property type="entry name" value="alpha/beta hydrolase"/>
    <property type="match status" value="1"/>
</dbReference>